<protein>
    <submittedName>
        <fullName evidence="7">Ail/Lom family outer membrane beta-barrel protein</fullName>
    </submittedName>
</protein>
<evidence type="ECO:0000256" key="4">
    <source>
        <dbReference type="ARBA" id="ARBA00022729"/>
    </source>
</evidence>
<dbReference type="InterPro" id="IPR000758">
    <property type="entry name" value="Enterovir_OMP"/>
</dbReference>
<keyword evidence="3" id="KW-0812">Transmembrane</keyword>
<feature type="signal peptide" evidence="6">
    <location>
        <begin position="1"/>
        <end position="22"/>
    </location>
</feature>
<dbReference type="PRINTS" id="PR00316">
    <property type="entry name" value="ENTEROVIROMP"/>
</dbReference>
<keyword evidence="5" id="KW-0472">Membrane</keyword>
<name>A0ABY8GIV6_EDWIC</name>
<comment type="subcellular location">
    <subcellularLocation>
        <location evidence="1">Membrane</location>
        <topology evidence="1">Multi-pass membrane protein</topology>
    </subcellularLocation>
</comment>
<dbReference type="Proteomes" id="UP001222680">
    <property type="component" value="Chromosome"/>
</dbReference>
<sequence length="179" mass="19199">MKKILISLALVSGVMASPAALAAEQTASIGYAHAQLQDVGNLNGFTLQYRYEWDTLWSVIGGLSYMQGSNNNAYQDAWGDTYKTDINAKYTSLLLGPAYRINDYVSVYGLLGAAYTKMDGSYEWRNSVGADTPNGHLSITSSSQAVKLAYAAGVVINPINTLSINIGYEGSQADLYGGE</sequence>
<accession>A0ABY8GIV6</accession>
<keyword evidence="4 6" id="KW-0732">Signal</keyword>
<dbReference type="PANTHER" id="PTHR35892">
    <property type="entry name" value="OUTER MEMBRANE PROTEIN PAGN-RELATED"/>
    <property type="match status" value="1"/>
</dbReference>
<dbReference type="Gene3D" id="2.40.160.20">
    <property type="match status" value="1"/>
</dbReference>
<dbReference type="SUPFAM" id="SSF56925">
    <property type="entry name" value="OMPA-like"/>
    <property type="match status" value="1"/>
</dbReference>
<organism evidence="7 8">
    <name type="scientific">Edwardsiella ictaluri</name>
    <dbReference type="NCBI Taxonomy" id="67780"/>
    <lineage>
        <taxon>Bacteria</taxon>
        <taxon>Pseudomonadati</taxon>
        <taxon>Pseudomonadota</taxon>
        <taxon>Gammaproteobacteria</taxon>
        <taxon>Enterobacterales</taxon>
        <taxon>Hafniaceae</taxon>
        <taxon>Edwardsiella</taxon>
    </lineage>
</organism>
<dbReference type="InterPro" id="IPR011250">
    <property type="entry name" value="OMP/PagP_B-barrel"/>
</dbReference>
<dbReference type="Pfam" id="PF06316">
    <property type="entry name" value="Ail_Lom"/>
    <property type="match status" value="1"/>
</dbReference>
<evidence type="ECO:0000256" key="3">
    <source>
        <dbReference type="ARBA" id="ARBA00022692"/>
    </source>
</evidence>
<evidence type="ECO:0000256" key="5">
    <source>
        <dbReference type="ARBA" id="ARBA00023136"/>
    </source>
</evidence>
<dbReference type="EMBL" id="CP092014">
    <property type="protein sequence ID" value="WFN97247.1"/>
    <property type="molecule type" value="Genomic_DNA"/>
</dbReference>
<keyword evidence="2" id="KW-1134">Transmembrane beta strand</keyword>
<gene>
    <name evidence="7" type="ORF">MAY91_03940</name>
</gene>
<dbReference type="InterPro" id="IPR051723">
    <property type="entry name" value="Bact_OM_Invasion-Related"/>
</dbReference>
<evidence type="ECO:0000313" key="8">
    <source>
        <dbReference type="Proteomes" id="UP001222680"/>
    </source>
</evidence>
<evidence type="ECO:0000256" key="1">
    <source>
        <dbReference type="ARBA" id="ARBA00004141"/>
    </source>
</evidence>
<feature type="chain" id="PRO_5047430828" evidence="6">
    <location>
        <begin position="23"/>
        <end position="179"/>
    </location>
</feature>
<dbReference type="PANTHER" id="PTHR35892:SF2">
    <property type="entry name" value="OUTER MEMBRANE PROTEIN PAGN"/>
    <property type="match status" value="1"/>
</dbReference>
<keyword evidence="8" id="KW-1185">Reference proteome</keyword>
<evidence type="ECO:0000256" key="2">
    <source>
        <dbReference type="ARBA" id="ARBA00022452"/>
    </source>
</evidence>
<evidence type="ECO:0000256" key="6">
    <source>
        <dbReference type="SAM" id="SignalP"/>
    </source>
</evidence>
<proteinExistence type="predicted"/>
<reference evidence="7 8" key="1">
    <citation type="submission" date="2022-02" db="EMBL/GenBank/DDBJ databases">
        <title>Phenotypic, genotypic and serological characterization of Edwardsiella ictaluri from catfish and ornamental fish species.</title>
        <authorList>
            <person name="Rose D."/>
            <person name="Tekedar H.C."/>
            <person name="Waldbieser G.C."/>
            <person name="Aarattuthodi S."/>
            <person name="Griffin M.J."/>
        </authorList>
    </citation>
    <scope>NUCLEOTIDE SEQUENCE [LARGE SCALE GENOMIC DNA]</scope>
    <source>
        <strain evidence="7 8">13 TAL-140 K3</strain>
    </source>
</reference>
<evidence type="ECO:0000313" key="7">
    <source>
        <dbReference type="EMBL" id="WFN97247.1"/>
    </source>
</evidence>